<dbReference type="EMBL" id="JADGMS010000006">
    <property type="protein sequence ID" value="KAF9679768.1"/>
    <property type="molecule type" value="Genomic_DNA"/>
</dbReference>
<keyword evidence="1" id="KW-0812">Transmembrane</keyword>
<organism evidence="2 3">
    <name type="scientific">Salix dunnii</name>
    <dbReference type="NCBI Taxonomy" id="1413687"/>
    <lineage>
        <taxon>Eukaryota</taxon>
        <taxon>Viridiplantae</taxon>
        <taxon>Streptophyta</taxon>
        <taxon>Embryophyta</taxon>
        <taxon>Tracheophyta</taxon>
        <taxon>Spermatophyta</taxon>
        <taxon>Magnoliopsida</taxon>
        <taxon>eudicotyledons</taxon>
        <taxon>Gunneridae</taxon>
        <taxon>Pentapetalae</taxon>
        <taxon>rosids</taxon>
        <taxon>fabids</taxon>
        <taxon>Malpighiales</taxon>
        <taxon>Salicaceae</taxon>
        <taxon>Saliceae</taxon>
        <taxon>Salix</taxon>
    </lineage>
</organism>
<feature type="transmembrane region" description="Helical" evidence="1">
    <location>
        <begin position="29"/>
        <end position="49"/>
    </location>
</feature>
<evidence type="ECO:0000313" key="2">
    <source>
        <dbReference type="EMBL" id="KAF9679768.1"/>
    </source>
</evidence>
<proteinExistence type="predicted"/>
<accession>A0A835K2N0</accession>
<keyword evidence="1" id="KW-0472">Membrane</keyword>
<comment type="caution">
    <text evidence="2">The sequence shown here is derived from an EMBL/GenBank/DDBJ whole genome shotgun (WGS) entry which is preliminary data.</text>
</comment>
<sequence length="110" mass="11937">MIPGAFVAGSLHLSSDAYGFAAVHVANISLVLCGAMVGNVNVCLVVFLYTPYIIIIHVFSLLFVLLLDLFTIGCGWILFGGLPFDPSNVVGQSLGFFRSCLYAYCKLRRK</sequence>
<keyword evidence="3" id="KW-1185">Reference proteome</keyword>
<name>A0A835K2N0_9ROSI</name>
<dbReference type="Proteomes" id="UP000657918">
    <property type="component" value="Unassembled WGS sequence"/>
</dbReference>
<feature type="transmembrane region" description="Helical" evidence="1">
    <location>
        <begin position="61"/>
        <end position="82"/>
    </location>
</feature>
<dbReference type="AlphaFoldDB" id="A0A835K2N0"/>
<protein>
    <submittedName>
        <fullName evidence="2">Uncharacterized protein</fullName>
    </submittedName>
</protein>
<keyword evidence="1" id="KW-1133">Transmembrane helix</keyword>
<dbReference type="OrthoDB" id="417037at2759"/>
<evidence type="ECO:0000256" key="1">
    <source>
        <dbReference type="SAM" id="Phobius"/>
    </source>
</evidence>
<gene>
    <name evidence="2" type="ORF">SADUNF_Sadunf06G0049400</name>
</gene>
<evidence type="ECO:0000313" key="3">
    <source>
        <dbReference type="Proteomes" id="UP000657918"/>
    </source>
</evidence>
<reference evidence="2 3" key="1">
    <citation type="submission" date="2020-10" db="EMBL/GenBank/DDBJ databases">
        <title>Plant Genome Project.</title>
        <authorList>
            <person name="Zhang R.-G."/>
        </authorList>
    </citation>
    <scope>NUCLEOTIDE SEQUENCE [LARGE SCALE GENOMIC DNA]</scope>
    <source>
        <strain evidence="2">FAFU-HL-1</strain>
        <tissue evidence="2">Leaf</tissue>
    </source>
</reference>